<feature type="region of interest" description="Disordered" evidence="1">
    <location>
        <begin position="1"/>
        <end position="22"/>
    </location>
</feature>
<name>A0A381SPT0_9ZZZZ</name>
<dbReference type="AlphaFoldDB" id="A0A381SPT0"/>
<accession>A0A381SPT0</accession>
<protein>
    <submittedName>
        <fullName evidence="2">Uncharacterized protein</fullName>
    </submittedName>
</protein>
<gene>
    <name evidence="2" type="ORF">METZ01_LOCUS57231</name>
</gene>
<sequence length="22" mass="2233">MGQGRISRLRESAMAPGVTASG</sequence>
<evidence type="ECO:0000313" key="2">
    <source>
        <dbReference type="EMBL" id="SVA04377.1"/>
    </source>
</evidence>
<proteinExistence type="predicted"/>
<evidence type="ECO:0000256" key="1">
    <source>
        <dbReference type="SAM" id="MobiDB-lite"/>
    </source>
</evidence>
<organism evidence="2">
    <name type="scientific">marine metagenome</name>
    <dbReference type="NCBI Taxonomy" id="408172"/>
    <lineage>
        <taxon>unclassified sequences</taxon>
        <taxon>metagenomes</taxon>
        <taxon>ecological metagenomes</taxon>
    </lineage>
</organism>
<dbReference type="EMBL" id="UINC01003218">
    <property type="protein sequence ID" value="SVA04377.1"/>
    <property type="molecule type" value="Genomic_DNA"/>
</dbReference>
<reference evidence="2" key="1">
    <citation type="submission" date="2018-05" db="EMBL/GenBank/DDBJ databases">
        <authorList>
            <person name="Lanie J.A."/>
            <person name="Ng W.-L."/>
            <person name="Kazmierczak K.M."/>
            <person name="Andrzejewski T.M."/>
            <person name="Davidsen T.M."/>
            <person name="Wayne K.J."/>
            <person name="Tettelin H."/>
            <person name="Glass J.I."/>
            <person name="Rusch D."/>
            <person name="Podicherti R."/>
            <person name="Tsui H.-C.T."/>
            <person name="Winkler M.E."/>
        </authorList>
    </citation>
    <scope>NUCLEOTIDE SEQUENCE</scope>
</reference>